<dbReference type="GO" id="GO:0004252">
    <property type="term" value="F:serine-type endopeptidase activity"/>
    <property type="evidence" value="ECO:0007669"/>
    <property type="project" value="UniProtKB-UniRule"/>
</dbReference>
<dbReference type="AlphaFoldDB" id="A0A1E5L7F8"/>
<comment type="caution">
    <text evidence="4">The sequence shown here is derived from an EMBL/GenBank/DDBJ whole genome shotgun (WGS) entry which is preliminary data.</text>
</comment>
<feature type="domain" description="Lon proteolytic" evidence="3">
    <location>
        <begin position="221"/>
        <end position="327"/>
    </location>
</feature>
<reference evidence="4 5" key="1">
    <citation type="submission" date="2016-09" db="EMBL/GenBank/DDBJ databases">
        <title>Desulfuribacillus arsenicus sp. nov., an obligately anaerobic, dissimilatory arsenic- and antimonate-reducing bacterium isolated from anoxic sediments.</title>
        <authorList>
            <person name="Abin C.A."/>
            <person name="Hollibaugh J.T."/>
        </authorList>
    </citation>
    <scope>NUCLEOTIDE SEQUENCE [LARGE SCALE GENOMIC DNA]</scope>
    <source>
        <strain evidence="4 5">MLFW-2</strain>
    </source>
</reference>
<organism evidence="4 5">
    <name type="scientific">Desulfuribacillus stibiiarsenatis</name>
    <dbReference type="NCBI Taxonomy" id="1390249"/>
    <lineage>
        <taxon>Bacteria</taxon>
        <taxon>Bacillati</taxon>
        <taxon>Bacillota</taxon>
        <taxon>Desulfuribacillia</taxon>
        <taxon>Desulfuribacillales</taxon>
        <taxon>Desulfuribacillaceae</taxon>
        <taxon>Desulfuribacillus</taxon>
    </lineage>
</organism>
<dbReference type="STRING" id="1390249.BHU72_03030"/>
<evidence type="ECO:0000313" key="5">
    <source>
        <dbReference type="Proteomes" id="UP000095255"/>
    </source>
</evidence>
<evidence type="ECO:0000259" key="2">
    <source>
        <dbReference type="PROSITE" id="PS50106"/>
    </source>
</evidence>
<dbReference type="NCBIfam" id="NF041438">
    <property type="entry name" value="SepM_fam_S16"/>
    <property type="match status" value="1"/>
</dbReference>
<dbReference type="GO" id="GO:0030163">
    <property type="term" value="P:protein catabolic process"/>
    <property type="evidence" value="ECO:0007669"/>
    <property type="project" value="InterPro"/>
</dbReference>
<keyword evidence="1" id="KW-0720">Serine protease</keyword>
<dbReference type="SMART" id="SM00228">
    <property type="entry name" value="PDZ"/>
    <property type="match status" value="1"/>
</dbReference>
<protein>
    <recommendedName>
        <fullName evidence="1">endopeptidase La</fullName>
        <ecNumber evidence="1">3.4.21.53</ecNumber>
    </recommendedName>
</protein>
<dbReference type="Pfam" id="PF13180">
    <property type="entry name" value="PDZ_2"/>
    <property type="match status" value="1"/>
</dbReference>
<dbReference type="GO" id="GO:0004176">
    <property type="term" value="F:ATP-dependent peptidase activity"/>
    <property type="evidence" value="ECO:0007669"/>
    <property type="project" value="UniProtKB-UniRule"/>
</dbReference>
<dbReference type="PROSITE" id="PS51786">
    <property type="entry name" value="LON_PROTEOLYTIC"/>
    <property type="match status" value="1"/>
</dbReference>
<evidence type="ECO:0000259" key="3">
    <source>
        <dbReference type="PROSITE" id="PS51786"/>
    </source>
</evidence>
<dbReference type="InterPro" id="IPR036034">
    <property type="entry name" value="PDZ_sf"/>
</dbReference>
<dbReference type="InterPro" id="IPR001478">
    <property type="entry name" value="PDZ"/>
</dbReference>
<dbReference type="Proteomes" id="UP000095255">
    <property type="component" value="Unassembled WGS sequence"/>
</dbReference>
<dbReference type="GO" id="GO:0005524">
    <property type="term" value="F:ATP binding"/>
    <property type="evidence" value="ECO:0007669"/>
    <property type="project" value="InterPro"/>
</dbReference>
<dbReference type="Gene3D" id="2.30.42.10">
    <property type="match status" value="1"/>
</dbReference>
<name>A0A1E5L7F8_9FIRM</name>
<feature type="active site" evidence="1">
    <location>
        <position position="270"/>
    </location>
</feature>
<dbReference type="InterPro" id="IPR008269">
    <property type="entry name" value="Lon_proteolytic"/>
</dbReference>
<dbReference type="EC" id="3.4.21.53" evidence="1"/>
<dbReference type="PANTHER" id="PTHR10046">
    <property type="entry name" value="ATP DEPENDENT LON PROTEASE FAMILY MEMBER"/>
    <property type="match status" value="1"/>
</dbReference>
<dbReference type="Pfam" id="PF05362">
    <property type="entry name" value="Lon_C"/>
    <property type="match status" value="1"/>
</dbReference>
<evidence type="ECO:0000313" key="4">
    <source>
        <dbReference type="EMBL" id="OEH85954.1"/>
    </source>
</evidence>
<gene>
    <name evidence="4" type="ORF">BHU72_03030</name>
</gene>
<proteinExistence type="inferred from homology"/>
<dbReference type="InterPro" id="IPR014721">
    <property type="entry name" value="Ribsml_uS5_D2-typ_fold_subgr"/>
</dbReference>
<dbReference type="InterPro" id="IPR027065">
    <property type="entry name" value="Lon_Prtase"/>
</dbReference>
<sequence length="333" mass="37158">MLIVVLAIIGYQVKIDYYIMRPGSAEHLRPIIQVEGATGTESGKLMLTTVSSIPGNVLFYLVSMLDQNTELVEKEEIVGHYDMDDELYRQIMLLYMSQSQQEAIYNAFLLAGEPVEFIEKAVLVRDISVESKAYQILRPGDKIVSVDGIEVRNAEQIIEYVKTKKPGTTVQVNFMRNNEAREEMIELISHPEFEEARIGIMIMTDRELVTDKKVDIDTGRIGGSSAGMMFTLEIFNQLTPEDITRGYNVAGTGTINADGLVGQIGGVKHKVKAAHKAKADIFFVPKDIQPYDTNEKDAIATNEEIGSPLTVVPVKHVSEVIEYLQEIDAKVKK</sequence>
<keyword evidence="5" id="KW-1185">Reference proteome</keyword>
<accession>A0A1E5L7F8</accession>
<dbReference type="PROSITE" id="PS50106">
    <property type="entry name" value="PDZ"/>
    <property type="match status" value="1"/>
</dbReference>
<evidence type="ECO:0000256" key="1">
    <source>
        <dbReference type="PROSITE-ProRule" id="PRU01122"/>
    </source>
</evidence>
<dbReference type="GO" id="GO:0006508">
    <property type="term" value="P:proteolysis"/>
    <property type="evidence" value="ECO:0007669"/>
    <property type="project" value="UniProtKB-KW"/>
</dbReference>
<dbReference type="SUPFAM" id="SSF50156">
    <property type="entry name" value="PDZ domain-like"/>
    <property type="match status" value="1"/>
</dbReference>
<keyword evidence="1" id="KW-0378">Hydrolase</keyword>
<dbReference type="InterPro" id="IPR020568">
    <property type="entry name" value="Ribosomal_Su5_D2-typ_SF"/>
</dbReference>
<dbReference type="Gene3D" id="3.30.230.10">
    <property type="match status" value="1"/>
</dbReference>
<comment type="similarity">
    <text evidence="1">Belongs to the peptidase S16 family.</text>
</comment>
<feature type="active site" evidence="1">
    <location>
        <position position="225"/>
    </location>
</feature>
<keyword evidence="1" id="KW-0645">Protease</keyword>
<dbReference type="SUPFAM" id="SSF54211">
    <property type="entry name" value="Ribosomal protein S5 domain 2-like"/>
    <property type="match status" value="1"/>
</dbReference>
<feature type="domain" description="PDZ" evidence="2">
    <location>
        <begin position="93"/>
        <end position="176"/>
    </location>
</feature>
<comment type="catalytic activity">
    <reaction evidence="1">
        <text>Hydrolysis of proteins in presence of ATP.</text>
        <dbReference type="EC" id="3.4.21.53"/>
    </reaction>
</comment>
<dbReference type="EMBL" id="MJAT01000012">
    <property type="protein sequence ID" value="OEH85954.1"/>
    <property type="molecule type" value="Genomic_DNA"/>
</dbReference>